<evidence type="ECO:0000313" key="1">
    <source>
        <dbReference type="EMBL" id="KIM83359.1"/>
    </source>
</evidence>
<accession>A0A0C3FV80</accession>
<dbReference type="AlphaFoldDB" id="A0A0C3FV80"/>
<proteinExistence type="predicted"/>
<dbReference type="EMBL" id="KN832991">
    <property type="protein sequence ID" value="KIM83359.1"/>
    <property type="molecule type" value="Genomic_DNA"/>
</dbReference>
<organism evidence="1 2">
    <name type="scientific">Piloderma croceum (strain F 1598)</name>
    <dbReference type="NCBI Taxonomy" id="765440"/>
    <lineage>
        <taxon>Eukaryota</taxon>
        <taxon>Fungi</taxon>
        <taxon>Dikarya</taxon>
        <taxon>Basidiomycota</taxon>
        <taxon>Agaricomycotina</taxon>
        <taxon>Agaricomycetes</taxon>
        <taxon>Agaricomycetidae</taxon>
        <taxon>Atheliales</taxon>
        <taxon>Atheliaceae</taxon>
        <taxon>Piloderma</taxon>
    </lineage>
</organism>
<evidence type="ECO:0000313" key="2">
    <source>
        <dbReference type="Proteomes" id="UP000054166"/>
    </source>
</evidence>
<dbReference type="Gene3D" id="1.20.1280.50">
    <property type="match status" value="1"/>
</dbReference>
<dbReference type="Proteomes" id="UP000054166">
    <property type="component" value="Unassembled WGS sequence"/>
</dbReference>
<protein>
    <submittedName>
        <fullName evidence="1">Uncharacterized protein</fullName>
    </submittedName>
</protein>
<gene>
    <name evidence="1" type="ORF">PILCRDRAFT_441028</name>
</gene>
<dbReference type="OrthoDB" id="3229088at2759"/>
<reference evidence="2" key="2">
    <citation type="submission" date="2015-01" db="EMBL/GenBank/DDBJ databases">
        <title>Evolutionary Origins and Diversification of the Mycorrhizal Mutualists.</title>
        <authorList>
            <consortium name="DOE Joint Genome Institute"/>
            <consortium name="Mycorrhizal Genomics Consortium"/>
            <person name="Kohler A."/>
            <person name="Kuo A."/>
            <person name="Nagy L.G."/>
            <person name="Floudas D."/>
            <person name="Copeland A."/>
            <person name="Barry K.W."/>
            <person name="Cichocki N."/>
            <person name="Veneault-Fourrey C."/>
            <person name="LaButti K."/>
            <person name="Lindquist E.A."/>
            <person name="Lipzen A."/>
            <person name="Lundell T."/>
            <person name="Morin E."/>
            <person name="Murat C."/>
            <person name="Riley R."/>
            <person name="Ohm R."/>
            <person name="Sun H."/>
            <person name="Tunlid A."/>
            <person name="Henrissat B."/>
            <person name="Grigoriev I.V."/>
            <person name="Hibbett D.S."/>
            <person name="Martin F."/>
        </authorList>
    </citation>
    <scope>NUCLEOTIDE SEQUENCE [LARGE SCALE GENOMIC DNA]</scope>
    <source>
        <strain evidence="2">F 1598</strain>
    </source>
</reference>
<reference evidence="1 2" key="1">
    <citation type="submission" date="2014-04" db="EMBL/GenBank/DDBJ databases">
        <authorList>
            <consortium name="DOE Joint Genome Institute"/>
            <person name="Kuo A."/>
            <person name="Tarkka M."/>
            <person name="Buscot F."/>
            <person name="Kohler A."/>
            <person name="Nagy L.G."/>
            <person name="Floudas D."/>
            <person name="Copeland A."/>
            <person name="Barry K.W."/>
            <person name="Cichocki N."/>
            <person name="Veneault-Fourrey C."/>
            <person name="LaButti K."/>
            <person name="Lindquist E.A."/>
            <person name="Lipzen A."/>
            <person name="Lundell T."/>
            <person name="Morin E."/>
            <person name="Murat C."/>
            <person name="Sun H."/>
            <person name="Tunlid A."/>
            <person name="Henrissat B."/>
            <person name="Grigoriev I.V."/>
            <person name="Hibbett D.S."/>
            <person name="Martin F."/>
            <person name="Nordberg H.P."/>
            <person name="Cantor M.N."/>
            <person name="Hua S.X."/>
        </authorList>
    </citation>
    <scope>NUCLEOTIDE SEQUENCE [LARGE SCALE GENOMIC DNA]</scope>
    <source>
        <strain evidence="1 2">F 1598</strain>
    </source>
</reference>
<sequence length="188" mass="21703">MAYQNIKKMFSTTTIHFAITIPNLPSSLAHWPNTLGTHMLPTPCEKDSIRRAIEKADTDVALIDQEITRLNEVLAHAKLRRAEMCRHGEAHKALLAPVRRCPNEILSEIFIYWSDEERHQNEMPWRTGSICRRWREIALSTSALWSDIVIVHRDGERRRGVQRHEMLLELFRRTGTSCPLSCPPRTAG</sequence>
<dbReference type="STRING" id="765440.A0A0C3FV80"/>
<name>A0A0C3FV80_PILCF</name>
<dbReference type="HOGENOM" id="CLU_1441554_0_0_1"/>
<keyword evidence="2" id="KW-1185">Reference proteome</keyword>
<dbReference type="InParanoid" id="A0A0C3FV80"/>